<proteinExistence type="predicted"/>
<sequence>MNIPTAKNCTEIQEALVSAGLYSLPGESETDPEAANHWRISPEPYYLTQEELRFFNDLGGHLLKFYQVLGKLYADSANGKMPGWVAGYLDQGKPQDLLKFSQMKRFRNDLPGIIRPDVIPTEKGYAVTELDSVPGGFGVTSHLSDLYAEAGARIVGAEAGGIMGLFYEMLESSAKKKGCTVAVVVSDEAADYRPEMDDLGRRLRARGLPVYVTHPKDLKYTEENLWIVDEDQEIAVDVVYRFYELFDLANIPKSELIQYSLKKGRVRVTPPYRPFMEEKLAFALFSHPILESYWEKGLGSETFSVLSHLIPKTWILDNCELPPQAVIPGLNFKGSAVQDWKTLETLTQKERELVVKPSGFSPDAWGSRGVVIGHDVSGEEWSRALREAQDRFESRPSILQEFHKGRQVNCRFWDWRTETMKEMAGRVRLTPYYFVVEGEARLGGILATVCPRDKKKIHGMTDAVMVPCAVH</sequence>
<evidence type="ECO:0000313" key="2">
    <source>
        <dbReference type="Proteomes" id="UP000594464"/>
    </source>
</evidence>
<protein>
    <submittedName>
        <fullName evidence="1">Uncharacterized protein</fullName>
    </submittedName>
</protein>
<evidence type="ECO:0000313" key="1">
    <source>
        <dbReference type="EMBL" id="QPJ65155.1"/>
    </source>
</evidence>
<name>A0A7T0C266_9BACT</name>
<gene>
    <name evidence="1" type="ORF">G3M78_07035</name>
</gene>
<dbReference type="AlphaFoldDB" id="A0A7T0C266"/>
<dbReference type="Proteomes" id="UP000594464">
    <property type="component" value="Chromosome"/>
</dbReference>
<organism evidence="1 2">
    <name type="scientific">Candidatus Nitrohelix vancouverensis</name>
    <dbReference type="NCBI Taxonomy" id="2705534"/>
    <lineage>
        <taxon>Bacteria</taxon>
        <taxon>Pseudomonadati</taxon>
        <taxon>Nitrospinota/Tectimicrobiota group</taxon>
        <taxon>Nitrospinota</taxon>
        <taxon>Nitrospinia</taxon>
        <taxon>Nitrospinales</taxon>
        <taxon>Nitrospinaceae</taxon>
        <taxon>Candidatus Nitrohelix</taxon>
    </lineage>
</organism>
<reference evidence="2" key="1">
    <citation type="submission" date="2020-02" db="EMBL/GenBank/DDBJ databases">
        <title>Genomic and physiological characterization of two novel Nitrospinaceae genera.</title>
        <authorList>
            <person name="Mueller A.J."/>
            <person name="Jung M.-Y."/>
            <person name="Strachan C.R."/>
            <person name="Herbold C.W."/>
            <person name="Kirkegaard R.H."/>
            <person name="Daims H."/>
        </authorList>
    </citation>
    <scope>NUCLEOTIDE SEQUENCE [LARGE SCALE GENOMIC DNA]</scope>
</reference>
<dbReference type="KEGG" id="nva:G3M78_07035"/>
<accession>A0A7T0C266</accession>
<dbReference type="EMBL" id="CP048620">
    <property type="protein sequence ID" value="QPJ65155.1"/>
    <property type="molecule type" value="Genomic_DNA"/>
</dbReference>